<protein>
    <submittedName>
        <fullName evidence="1">Uncharacterized protein</fullName>
    </submittedName>
</protein>
<gene>
    <name evidence="1" type="ORF">NAG76_01130</name>
</gene>
<dbReference type="AlphaFoldDB" id="A0A9J6ZFT5"/>
<dbReference type="KEGG" id="plig:NAG76_01130"/>
<organism evidence="1 2">
    <name type="scientific">Candidatus Pristimantibacillus lignocellulolyticus</name>
    <dbReference type="NCBI Taxonomy" id="2994561"/>
    <lineage>
        <taxon>Bacteria</taxon>
        <taxon>Bacillati</taxon>
        <taxon>Bacillota</taxon>
        <taxon>Bacilli</taxon>
        <taxon>Bacillales</taxon>
        <taxon>Paenibacillaceae</taxon>
        <taxon>Candidatus Pristimantibacillus</taxon>
    </lineage>
</organism>
<proteinExistence type="predicted"/>
<accession>A0A9J6ZFT5</accession>
<dbReference type="EMBL" id="CP097899">
    <property type="protein sequence ID" value="URN94892.1"/>
    <property type="molecule type" value="Genomic_DNA"/>
</dbReference>
<sequence>MSSPTAIVFDFPDEQSTLNAFSLLQELGYDPSLHDATRLHIHVINEDLTSALEITQANGGTLVEQSHIQDELIASTAYGLDAISIPAYLVNEDLIAQEEELPTIEGLSSFSAYD</sequence>
<evidence type="ECO:0000313" key="1">
    <source>
        <dbReference type="EMBL" id="URN94892.1"/>
    </source>
</evidence>
<evidence type="ECO:0000313" key="2">
    <source>
        <dbReference type="Proteomes" id="UP001056756"/>
    </source>
</evidence>
<dbReference type="Proteomes" id="UP001056756">
    <property type="component" value="Chromosome"/>
</dbReference>
<name>A0A9J6ZFT5_9BACL</name>
<reference evidence="1" key="1">
    <citation type="submission" date="2022-05" db="EMBL/GenBank/DDBJ databases">
        <title>Novel bacterial taxa in a minimal lignocellulolytic consortium and its capacity to transform plastics disclosed by genome-resolved metagenomics.</title>
        <authorList>
            <person name="Rodriguez C.A.D."/>
            <person name="Diaz-Garcia L."/>
            <person name="Herrera K."/>
            <person name="Tarazona N.A."/>
            <person name="Sproer C."/>
            <person name="Overmann J."/>
            <person name="Jimenez D.J."/>
        </authorList>
    </citation>
    <scope>NUCLEOTIDE SEQUENCE</scope>
    <source>
        <strain evidence="1">MAG5</strain>
    </source>
</reference>